<feature type="region of interest" description="Disordered" evidence="1">
    <location>
        <begin position="20"/>
        <end position="44"/>
    </location>
</feature>
<evidence type="ECO:0000313" key="2">
    <source>
        <dbReference type="EMBL" id="WOG82492.1"/>
    </source>
</evidence>
<accession>A0AAF0W3F1</accession>
<reference evidence="2" key="1">
    <citation type="journal article" date="2016" name="Nat. Genet.">
        <title>A high-quality carrot genome assembly provides new insights into carotenoid accumulation and asterid genome evolution.</title>
        <authorList>
            <person name="Iorizzo M."/>
            <person name="Ellison S."/>
            <person name="Senalik D."/>
            <person name="Zeng P."/>
            <person name="Satapoomin P."/>
            <person name="Huang J."/>
            <person name="Bowman M."/>
            <person name="Iovene M."/>
            <person name="Sanseverino W."/>
            <person name="Cavagnaro P."/>
            <person name="Yildiz M."/>
            <person name="Macko-Podgorni A."/>
            <person name="Moranska E."/>
            <person name="Grzebelus E."/>
            <person name="Grzebelus D."/>
            <person name="Ashrafi H."/>
            <person name="Zheng Z."/>
            <person name="Cheng S."/>
            <person name="Spooner D."/>
            <person name="Van Deynze A."/>
            <person name="Simon P."/>
        </authorList>
    </citation>
    <scope>NUCLEOTIDE SEQUENCE</scope>
    <source>
        <tissue evidence="2">Leaf</tissue>
    </source>
</reference>
<name>A0AAF0W3F1_DAUCS</name>
<proteinExistence type="predicted"/>
<dbReference type="PANTHER" id="PTHR46373:SF20">
    <property type="entry name" value="PROTEIN RKD1"/>
    <property type="match status" value="1"/>
</dbReference>
<dbReference type="Proteomes" id="UP000077755">
    <property type="component" value="Chromosome 1"/>
</dbReference>
<sequence length="125" mass="14755">MEFYVCRDSSHGDECGFNISREKEQRPRHQPLQCPGNKEGDATNNEKLREAIELLDQEQKRIETEPDVKLEDKIKRLQQASFKANYKKRKSAINVGQEDMLMLTDDNSSRRTYFLYIEYCNKGFQ</sequence>
<dbReference type="PANTHER" id="PTHR46373">
    <property type="entry name" value="PROTEIN RKD4"/>
    <property type="match status" value="1"/>
</dbReference>
<dbReference type="GO" id="GO:0003700">
    <property type="term" value="F:DNA-binding transcription factor activity"/>
    <property type="evidence" value="ECO:0007669"/>
    <property type="project" value="InterPro"/>
</dbReference>
<evidence type="ECO:0000313" key="3">
    <source>
        <dbReference type="Proteomes" id="UP000077755"/>
    </source>
</evidence>
<reference evidence="2" key="2">
    <citation type="submission" date="2022-03" db="EMBL/GenBank/DDBJ databases">
        <title>Draft title - Genomic analysis of global carrot germplasm unveils the trajectory of domestication and the origin of high carotenoid orange carrot.</title>
        <authorList>
            <person name="Iorizzo M."/>
            <person name="Ellison S."/>
            <person name="Senalik D."/>
            <person name="Macko-Podgorni A."/>
            <person name="Grzebelus D."/>
            <person name="Bostan H."/>
            <person name="Rolling W."/>
            <person name="Curaba J."/>
            <person name="Simon P."/>
        </authorList>
    </citation>
    <scope>NUCLEOTIDE SEQUENCE</scope>
    <source>
        <tissue evidence="2">Leaf</tissue>
    </source>
</reference>
<keyword evidence="3" id="KW-1185">Reference proteome</keyword>
<dbReference type="InterPro" id="IPR044607">
    <property type="entry name" value="RKD-like"/>
</dbReference>
<gene>
    <name evidence="2" type="ORF">DCAR_0101657</name>
</gene>
<evidence type="ECO:0000256" key="1">
    <source>
        <dbReference type="SAM" id="MobiDB-lite"/>
    </source>
</evidence>
<protein>
    <submittedName>
        <fullName evidence="2">Uncharacterized protein</fullName>
    </submittedName>
</protein>
<organism evidence="2 3">
    <name type="scientific">Daucus carota subsp. sativus</name>
    <name type="common">Carrot</name>
    <dbReference type="NCBI Taxonomy" id="79200"/>
    <lineage>
        <taxon>Eukaryota</taxon>
        <taxon>Viridiplantae</taxon>
        <taxon>Streptophyta</taxon>
        <taxon>Embryophyta</taxon>
        <taxon>Tracheophyta</taxon>
        <taxon>Spermatophyta</taxon>
        <taxon>Magnoliopsida</taxon>
        <taxon>eudicotyledons</taxon>
        <taxon>Gunneridae</taxon>
        <taxon>Pentapetalae</taxon>
        <taxon>asterids</taxon>
        <taxon>campanulids</taxon>
        <taxon>Apiales</taxon>
        <taxon>Apiaceae</taxon>
        <taxon>Apioideae</taxon>
        <taxon>Scandiceae</taxon>
        <taxon>Daucinae</taxon>
        <taxon>Daucus</taxon>
        <taxon>Daucus sect. Daucus</taxon>
    </lineage>
</organism>
<dbReference type="AlphaFoldDB" id="A0AAF0W3F1"/>
<dbReference type="EMBL" id="CP093343">
    <property type="protein sequence ID" value="WOG82492.1"/>
    <property type="molecule type" value="Genomic_DNA"/>
</dbReference>